<organism evidence="11 12">
    <name type="scientific">Candidatus Coprosoma intestinipullorum</name>
    <dbReference type="NCBI Taxonomy" id="2840752"/>
    <lineage>
        <taxon>Bacteria</taxon>
        <taxon>Bacillati</taxon>
        <taxon>Bacillota</taxon>
        <taxon>Bacillota incertae sedis</taxon>
        <taxon>Candidatus Coprosoma</taxon>
    </lineage>
</organism>
<feature type="compositionally biased region" description="Basic residues" evidence="10">
    <location>
        <begin position="104"/>
        <end position="121"/>
    </location>
</feature>
<evidence type="ECO:0000256" key="7">
    <source>
        <dbReference type="ARBA" id="ARBA00035166"/>
    </source>
</evidence>
<dbReference type="Gene3D" id="1.10.8.50">
    <property type="match status" value="1"/>
</dbReference>
<dbReference type="PROSITE" id="PS50159">
    <property type="entry name" value="RIBOSOMAL_S13_2"/>
    <property type="match status" value="1"/>
</dbReference>
<keyword evidence="2 8" id="KW-0820">tRNA-binding</keyword>
<proteinExistence type="inferred from homology"/>
<dbReference type="GO" id="GO:0005829">
    <property type="term" value="C:cytosol"/>
    <property type="evidence" value="ECO:0007669"/>
    <property type="project" value="TreeGrafter"/>
</dbReference>
<dbReference type="PANTHER" id="PTHR10871:SF1">
    <property type="entry name" value="SMALL RIBOSOMAL SUBUNIT PROTEIN US13M"/>
    <property type="match status" value="1"/>
</dbReference>
<comment type="caution">
    <text evidence="11">The sequence shown here is derived from an EMBL/GenBank/DDBJ whole genome shotgun (WGS) entry which is preliminary data.</text>
</comment>
<dbReference type="InterPro" id="IPR010979">
    <property type="entry name" value="Ribosomal_uS13-like_H2TH"/>
</dbReference>
<dbReference type="PIRSF" id="PIRSF002134">
    <property type="entry name" value="Ribosomal_S13"/>
    <property type="match status" value="1"/>
</dbReference>
<evidence type="ECO:0000256" key="9">
    <source>
        <dbReference type="RuleBase" id="RU003830"/>
    </source>
</evidence>
<evidence type="ECO:0000256" key="6">
    <source>
        <dbReference type="ARBA" id="ARBA00023274"/>
    </source>
</evidence>
<evidence type="ECO:0000256" key="10">
    <source>
        <dbReference type="SAM" id="MobiDB-lite"/>
    </source>
</evidence>
<evidence type="ECO:0000256" key="3">
    <source>
        <dbReference type="ARBA" id="ARBA00022730"/>
    </source>
</evidence>
<protein>
    <recommendedName>
        <fullName evidence="7 8">Small ribosomal subunit protein uS13</fullName>
    </recommendedName>
</protein>
<keyword evidence="3 8" id="KW-0699">rRNA-binding</keyword>
<dbReference type="AlphaFoldDB" id="A0A9D1CYM4"/>
<dbReference type="GO" id="GO:0015935">
    <property type="term" value="C:small ribosomal subunit"/>
    <property type="evidence" value="ECO:0007669"/>
    <property type="project" value="TreeGrafter"/>
</dbReference>
<reference evidence="11" key="1">
    <citation type="submission" date="2020-10" db="EMBL/GenBank/DDBJ databases">
        <authorList>
            <person name="Gilroy R."/>
        </authorList>
    </citation>
    <scope>NUCLEOTIDE SEQUENCE</scope>
    <source>
        <strain evidence="11">CHK147-3167</strain>
    </source>
</reference>
<comment type="subunit">
    <text evidence="8">Part of the 30S ribosomal subunit. Forms a loose heterodimer with protein S19. Forms two bridges to the 50S subunit in the 70S ribosome.</text>
</comment>
<comment type="similarity">
    <text evidence="1 8 9">Belongs to the universal ribosomal protein uS13 family.</text>
</comment>
<dbReference type="EMBL" id="DVFV01000103">
    <property type="protein sequence ID" value="HIQ91173.1"/>
    <property type="molecule type" value="Genomic_DNA"/>
</dbReference>
<dbReference type="Proteomes" id="UP000886786">
    <property type="component" value="Unassembled WGS sequence"/>
</dbReference>
<dbReference type="GO" id="GO:0000049">
    <property type="term" value="F:tRNA binding"/>
    <property type="evidence" value="ECO:0007669"/>
    <property type="project" value="UniProtKB-UniRule"/>
</dbReference>
<dbReference type="HAMAP" id="MF_01315">
    <property type="entry name" value="Ribosomal_uS13"/>
    <property type="match status" value="1"/>
</dbReference>
<evidence type="ECO:0000256" key="8">
    <source>
        <dbReference type="HAMAP-Rule" id="MF_01315"/>
    </source>
</evidence>
<feature type="region of interest" description="Disordered" evidence="10">
    <location>
        <begin position="92"/>
        <end position="121"/>
    </location>
</feature>
<dbReference type="FunFam" id="1.10.8.50:FF:000001">
    <property type="entry name" value="30S ribosomal protein S13"/>
    <property type="match status" value="1"/>
</dbReference>
<evidence type="ECO:0000313" key="12">
    <source>
        <dbReference type="Proteomes" id="UP000886786"/>
    </source>
</evidence>
<dbReference type="GO" id="GO:0003735">
    <property type="term" value="F:structural constituent of ribosome"/>
    <property type="evidence" value="ECO:0007669"/>
    <property type="project" value="InterPro"/>
</dbReference>
<accession>A0A9D1CYM4</accession>
<sequence>MARIKGVNIPDNKRIEIALTYVYGIGRSLSNKILADANVDINKKAGDLTSEELVRIRDEVNKYATEGDLRREVNSNIKMKMEINCYQGLRHKRGLPVRGQSTRRNARTRKGKPKTIANKKK</sequence>
<evidence type="ECO:0000256" key="5">
    <source>
        <dbReference type="ARBA" id="ARBA00022980"/>
    </source>
</evidence>
<comment type="function">
    <text evidence="8">Located at the top of the head of the 30S subunit, it contacts several helices of the 16S rRNA. In the 70S ribosome it contacts the 23S rRNA (bridge B1a) and protein L5 of the 50S subunit (bridge B1b), connecting the 2 subunits; these bridges are implicated in subunit movement. Contacts the tRNAs in the A and P-sites.</text>
</comment>
<dbReference type="GO" id="GO:0006412">
    <property type="term" value="P:translation"/>
    <property type="evidence" value="ECO:0007669"/>
    <property type="project" value="UniProtKB-UniRule"/>
</dbReference>
<dbReference type="Gene3D" id="4.10.910.10">
    <property type="entry name" value="30s ribosomal protein s13, domain 2"/>
    <property type="match status" value="1"/>
</dbReference>
<evidence type="ECO:0000256" key="4">
    <source>
        <dbReference type="ARBA" id="ARBA00022884"/>
    </source>
</evidence>
<dbReference type="NCBIfam" id="TIGR03631">
    <property type="entry name" value="uS13_bact"/>
    <property type="match status" value="1"/>
</dbReference>
<dbReference type="InterPro" id="IPR018269">
    <property type="entry name" value="Ribosomal_uS13_CS"/>
</dbReference>
<dbReference type="PROSITE" id="PS00646">
    <property type="entry name" value="RIBOSOMAL_S13_1"/>
    <property type="match status" value="1"/>
</dbReference>
<evidence type="ECO:0000256" key="2">
    <source>
        <dbReference type="ARBA" id="ARBA00022555"/>
    </source>
</evidence>
<dbReference type="GO" id="GO:0019843">
    <property type="term" value="F:rRNA binding"/>
    <property type="evidence" value="ECO:0007669"/>
    <property type="project" value="UniProtKB-UniRule"/>
</dbReference>
<reference evidence="11" key="2">
    <citation type="journal article" date="2021" name="PeerJ">
        <title>Extensive microbial diversity within the chicken gut microbiome revealed by metagenomics and culture.</title>
        <authorList>
            <person name="Gilroy R."/>
            <person name="Ravi A."/>
            <person name="Getino M."/>
            <person name="Pursley I."/>
            <person name="Horton D.L."/>
            <person name="Alikhan N.F."/>
            <person name="Baker D."/>
            <person name="Gharbi K."/>
            <person name="Hall N."/>
            <person name="Watson M."/>
            <person name="Adriaenssens E.M."/>
            <person name="Foster-Nyarko E."/>
            <person name="Jarju S."/>
            <person name="Secka A."/>
            <person name="Antonio M."/>
            <person name="Oren A."/>
            <person name="Chaudhuri R.R."/>
            <person name="La Ragione R."/>
            <person name="Hildebrand F."/>
            <person name="Pallen M.J."/>
        </authorList>
    </citation>
    <scope>NUCLEOTIDE SEQUENCE</scope>
    <source>
        <strain evidence="11">CHK147-3167</strain>
    </source>
</reference>
<dbReference type="Pfam" id="PF00416">
    <property type="entry name" value="Ribosomal_S13"/>
    <property type="match status" value="1"/>
</dbReference>
<evidence type="ECO:0000256" key="1">
    <source>
        <dbReference type="ARBA" id="ARBA00008080"/>
    </source>
</evidence>
<gene>
    <name evidence="8 11" type="primary">rpsM</name>
    <name evidence="11" type="ORF">IAB27_06080</name>
</gene>
<dbReference type="PANTHER" id="PTHR10871">
    <property type="entry name" value="30S RIBOSOMAL PROTEIN S13/40S RIBOSOMAL PROTEIN S18"/>
    <property type="match status" value="1"/>
</dbReference>
<keyword evidence="4 8" id="KW-0694">RNA-binding</keyword>
<dbReference type="InterPro" id="IPR019980">
    <property type="entry name" value="Ribosomal_uS13_bac-type"/>
</dbReference>
<dbReference type="FunFam" id="4.10.910.10:FF:000001">
    <property type="entry name" value="30S ribosomal protein S13"/>
    <property type="match status" value="1"/>
</dbReference>
<dbReference type="SUPFAM" id="SSF46946">
    <property type="entry name" value="S13-like H2TH domain"/>
    <property type="match status" value="1"/>
</dbReference>
<dbReference type="InterPro" id="IPR001892">
    <property type="entry name" value="Ribosomal_uS13"/>
</dbReference>
<keyword evidence="6 8" id="KW-0687">Ribonucleoprotein</keyword>
<name>A0A9D1CYM4_9FIRM</name>
<dbReference type="InterPro" id="IPR027437">
    <property type="entry name" value="Rbsml_uS13_C"/>
</dbReference>
<evidence type="ECO:0000313" key="11">
    <source>
        <dbReference type="EMBL" id="HIQ91173.1"/>
    </source>
</evidence>
<keyword evidence="5 8" id="KW-0689">Ribosomal protein</keyword>